<gene>
    <name evidence="5" type="ORF">PATL70BA_1606</name>
</gene>
<organism evidence="5 6">
    <name type="scientific">Petrocella atlantisensis</name>
    <dbReference type="NCBI Taxonomy" id="2173034"/>
    <lineage>
        <taxon>Bacteria</taxon>
        <taxon>Bacillati</taxon>
        <taxon>Bacillota</taxon>
        <taxon>Clostridia</taxon>
        <taxon>Lachnospirales</taxon>
        <taxon>Vallitaleaceae</taxon>
        <taxon>Petrocella</taxon>
    </lineage>
</organism>
<dbReference type="PANTHER" id="PTHR30349">
    <property type="entry name" value="PHAGE INTEGRASE-RELATED"/>
    <property type="match status" value="1"/>
</dbReference>
<dbReference type="InterPro" id="IPR011010">
    <property type="entry name" value="DNA_brk_join_enz"/>
</dbReference>
<dbReference type="GO" id="GO:0015074">
    <property type="term" value="P:DNA integration"/>
    <property type="evidence" value="ECO:0007669"/>
    <property type="project" value="InterPro"/>
</dbReference>
<proteinExistence type="inferred from homology"/>
<dbReference type="EMBL" id="LR130778">
    <property type="protein sequence ID" value="VDN47493.1"/>
    <property type="molecule type" value="Genomic_DNA"/>
</dbReference>
<dbReference type="GO" id="GO:0006310">
    <property type="term" value="P:DNA recombination"/>
    <property type="evidence" value="ECO:0007669"/>
    <property type="project" value="UniProtKB-KW"/>
</dbReference>
<dbReference type="AlphaFoldDB" id="A0A3P7PBF4"/>
<dbReference type="PANTHER" id="PTHR30349:SF41">
    <property type="entry name" value="INTEGRASE_RECOMBINASE PROTEIN MJ0367-RELATED"/>
    <property type="match status" value="1"/>
</dbReference>
<sequence length="298" mass="35085">MNEYISKLAPHIIEFIEFKNALGIEYKTSRYYLKQLDIFNYNHKNLSNLDRETVEEWALLHAEKSISGDRSWISPIREFGRYLLSVGYEAYVLDNRFTIQRYRPEVYLMTESEIQSFFMECDHFVLRHKALGRPYVLPALYRFLYCCGARCGEARKLKCEDVYLKEGYVDILQTKAHRDRRLYLSDELKKYLVKYDAAINKCFPEREYFFPGGHGGICSSTAVSANFRKIWIAAGLKRDGKVKSRAYDFRHHFACSNIMRWSAEGKYTCNATIPNENMGHTGIESTYYYIHLIPDFFP</sequence>
<comment type="similarity">
    <text evidence="1">Belongs to the 'phage' integrase family.</text>
</comment>
<dbReference type="InterPro" id="IPR002104">
    <property type="entry name" value="Integrase_catalytic"/>
</dbReference>
<reference evidence="5 6" key="1">
    <citation type="submission" date="2018-09" db="EMBL/GenBank/DDBJ databases">
        <authorList>
            <person name="Postec A."/>
        </authorList>
    </citation>
    <scope>NUCLEOTIDE SEQUENCE [LARGE SCALE GENOMIC DNA]</scope>
    <source>
        <strain evidence="5">70B-A</strain>
    </source>
</reference>
<evidence type="ECO:0000256" key="1">
    <source>
        <dbReference type="ARBA" id="ARBA00008857"/>
    </source>
</evidence>
<evidence type="ECO:0000256" key="2">
    <source>
        <dbReference type="ARBA" id="ARBA00023125"/>
    </source>
</evidence>
<keyword evidence="6" id="KW-1185">Reference proteome</keyword>
<accession>A0A3P7PBF4</accession>
<dbReference type="RefSeq" id="WP_125136796.1">
    <property type="nucleotide sequence ID" value="NZ_LR130778.1"/>
</dbReference>
<dbReference type="Proteomes" id="UP000279029">
    <property type="component" value="Chromosome"/>
</dbReference>
<evidence type="ECO:0000259" key="4">
    <source>
        <dbReference type="PROSITE" id="PS51898"/>
    </source>
</evidence>
<name>A0A3P7PBF4_9FIRM</name>
<dbReference type="KEGG" id="cbar:PATL70BA_1606"/>
<evidence type="ECO:0000313" key="6">
    <source>
        <dbReference type="Proteomes" id="UP000279029"/>
    </source>
</evidence>
<evidence type="ECO:0000313" key="5">
    <source>
        <dbReference type="EMBL" id="VDN47493.1"/>
    </source>
</evidence>
<dbReference type="OrthoDB" id="9766545at2"/>
<keyword evidence="2" id="KW-0238">DNA-binding</keyword>
<dbReference type="SUPFAM" id="SSF56349">
    <property type="entry name" value="DNA breaking-rejoining enzymes"/>
    <property type="match status" value="1"/>
</dbReference>
<dbReference type="GO" id="GO:0003677">
    <property type="term" value="F:DNA binding"/>
    <property type="evidence" value="ECO:0007669"/>
    <property type="project" value="UniProtKB-KW"/>
</dbReference>
<evidence type="ECO:0000256" key="3">
    <source>
        <dbReference type="ARBA" id="ARBA00023172"/>
    </source>
</evidence>
<dbReference type="InterPro" id="IPR050090">
    <property type="entry name" value="Tyrosine_recombinase_XerCD"/>
</dbReference>
<keyword evidence="3" id="KW-0233">DNA recombination</keyword>
<dbReference type="Pfam" id="PF00589">
    <property type="entry name" value="Phage_integrase"/>
    <property type="match status" value="1"/>
</dbReference>
<dbReference type="PROSITE" id="PS51898">
    <property type="entry name" value="TYR_RECOMBINASE"/>
    <property type="match status" value="1"/>
</dbReference>
<dbReference type="Gene3D" id="1.10.443.10">
    <property type="entry name" value="Intergrase catalytic core"/>
    <property type="match status" value="1"/>
</dbReference>
<dbReference type="InterPro" id="IPR013762">
    <property type="entry name" value="Integrase-like_cat_sf"/>
</dbReference>
<protein>
    <recommendedName>
        <fullName evidence="4">Tyr recombinase domain-containing protein</fullName>
    </recommendedName>
</protein>
<feature type="domain" description="Tyr recombinase" evidence="4">
    <location>
        <begin position="104"/>
        <end position="298"/>
    </location>
</feature>